<proteinExistence type="predicted"/>
<accession>A0ABT1W142</accession>
<keyword evidence="4" id="KW-1185">Reference proteome</keyword>
<feature type="chain" id="PRO_5046191739" evidence="2">
    <location>
        <begin position="27"/>
        <end position="236"/>
    </location>
</feature>
<dbReference type="RefSeq" id="WP_422920435.1">
    <property type="nucleotide sequence ID" value="NZ_JAMZEJ010000007.1"/>
</dbReference>
<feature type="compositionally biased region" description="Pro residues" evidence="1">
    <location>
        <begin position="221"/>
        <end position="236"/>
    </location>
</feature>
<feature type="region of interest" description="Disordered" evidence="1">
    <location>
        <begin position="143"/>
        <end position="236"/>
    </location>
</feature>
<dbReference type="Pfam" id="PF09923">
    <property type="entry name" value="DUF2155"/>
    <property type="match status" value="1"/>
</dbReference>
<evidence type="ECO:0000256" key="1">
    <source>
        <dbReference type="SAM" id="MobiDB-lite"/>
    </source>
</evidence>
<organism evidence="3 4">
    <name type="scientific">Rhizosaccharibacter radicis</name>
    <dbReference type="NCBI Taxonomy" id="2782605"/>
    <lineage>
        <taxon>Bacteria</taxon>
        <taxon>Pseudomonadati</taxon>
        <taxon>Pseudomonadota</taxon>
        <taxon>Alphaproteobacteria</taxon>
        <taxon>Acetobacterales</taxon>
        <taxon>Acetobacteraceae</taxon>
        <taxon>Rhizosaccharibacter</taxon>
    </lineage>
</organism>
<gene>
    <name evidence="3" type="ORF">NFI88_12695</name>
</gene>
<dbReference type="Proteomes" id="UP001524547">
    <property type="component" value="Unassembled WGS sequence"/>
</dbReference>
<evidence type="ECO:0000313" key="4">
    <source>
        <dbReference type="Proteomes" id="UP001524547"/>
    </source>
</evidence>
<protein>
    <submittedName>
        <fullName evidence="3">DUF2155 domain-containing protein</fullName>
    </submittedName>
</protein>
<evidence type="ECO:0000313" key="3">
    <source>
        <dbReference type="EMBL" id="MCQ8241694.1"/>
    </source>
</evidence>
<feature type="signal peptide" evidence="2">
    <location>
        <begin position="1"/>
        <end position="26"/>
    </location>
</feature>
<keyword evidence="2" id="KW-0732">Signal</keyword>
<comment type="caution">
    <text evidence="3">The sequence shown here is derived from an EMBL/GenBank/DDBJ whole genome shotgun (WGS) entry which is preliminary data.</text>
</comment>
<reference evidence="3 4" key="1">
    <citation type="submission" date="2022-06" db="EMBL/GenBank/DDBJ databases">
        <title>Rhizosaccharibacter gen. nov. sp. nov. KSS12, endophytic bacteria isolated from sugarcane.</title>
        <authorList>
            <person name="Pitiwittayakul N."/>
        </authorList>
    </citation>
    <scope>NUCLEOTIDE SEQUENCE [LARGE SCALE GENOMIC DNA]</scope>
    <source>
        <strain evidence="3 4">KSS12</strain>
    </source>
</reference>
<evidence type="ECO:0000256" key="2">
    <source>
        <dbReference type="SAM" id="SignalP"/>
    </source>
</evidence>
<feature type="compositionally biased region" description="Pro residues" evidence="1">
    <location>
        <begin position="143"/>
        <end position="156"/>
    </location>
</feature>
<name>A0ABT1W142_9PROT</name>
<feature type="compositionally biased region" description="Polar residues" evidence="1">
    <location>
        <begin position="179"/>
        <end position="188"/>
    </location>
</feature>
<dbReference type="InterPro" id="IPR019225">
    <property type="entry name" value="DUF2155"/>
</dbReference>
<feature type="compositionally biased region" description="Low complexity" evidence="1">
    <location>
        <begin position="157"/>
        <end position="167"/>
    </location>
</feature>
<sequence length="236" mass="23861">MKSRSLRSAPVLAAMLLAAGNVAASAAQYVPPPAMPVPNAWQGRSQGSIRVLDKLDTHVETLTLHPGEKATYKNLSVTLLACLDHPAGLPADSAAFLEIQDKRINAPPFRSWVFAAEPSLGVFESPVYGVGLIRCDGDLTAPAAPPLPAPPPPPAAFAPSAPDSTAPVSPGSPPDAPQGASSGTSVDGQSGPPPSTDGEGGDATGADPGSHTQVDGDAPDPVYPSGPPAAPPRDRR</sequence>
<dbReference type="EMBL" id="JAMZEJ010000007">
    <property type="protein sequence ID" value="MCQ8241694.1"/>
    <property type="molecule type" value="Genomic_DNA"/>
</dbReference>